<evidence type="ECO:0000313" key="2">
    <source>
        <dbReference type="EMBL" id="SNB75824.1"/>
    </source>
</evidence>
<keyword evidence="1" id="KW-0472">Membrane</keyword>
<organism evidence="2 3">
    <name type="scientific">Arboricoccus pini</name>
    <dbReference type="NCBI Taxonomy" id="1963835"/>
    <lineage>
        <taxon>Bacteria</taxon>
        <taxon>Pseudomonadati</taxon>
        <taxon>Pseudomonadota</taxon>
        <taxon>Alphaproteobacteria</taxon>
        <taxon>Geminicoccales</taxon>
        <taxon>Geminicoccaceae</taxon>
        <taxon>Arboricoccus</taxon>
    </lineage>
</organism>
<dbReference type="AlphaFoldDB" id="A0A212RT32"/>
<feature type="transmembrane region" description="Helical" evidence="1">
    <location>
        <begin position="132"/>
        <end position="156"/>
    </location>
</feature>
<sequence>MTWTTAGQSPPLFLLGLLIGIWLPDIDLAIPYLPHRSGLTHSILPGLILLFIGQPRLAAGILAATAIHLSADMFPVSWRGSALIYLPLTGGLGLWSMAFLGLNVLAALLIAYHLMQRPALDSLPMVTTGLLALAYLLLKEWSLSGFVVFAACAWLVRRVA</sequence>
<dbReference type="OrthoDB" id="7585596at2"/>
<keyword evidence="1" id="KW-1133">Transmembrane helix</keyword>
<feature type="transmembrane region" description="Helical" evidence="1">
    <location>
        <begin position="46"/>
        <end position="71"/>
    </location>
</feature>
<reference evidence="2 3" key="1">
    <citation type="submission" date="2017-06" db="EMBL/GenBank/DDBJ databases">
        <authorList>
            <person name="Kim H.J."/>
            <person name="Triplett B.A."/>
        </authorList>
    </citation>
    <scope>NUCLEOTIDE SEQUENCE [LARGE SCALE GENOMIC DNA]</scope>
    <source>
        <strain evidence="2 3">B29T1</strain>
    </source>
</reference>
<feature type="transmembrane region" description="Helical" evidence="1">
    <location>
        <begin position="12"/>
        <end position="34"/>
    </location>
</feature>
<protein>
    <submittedName>
        <fullName evidence="2">Uncharacterized protein</fullName>
    </submittedName>
</protein>
<keyword evidence="1" id="KW-0812">Transmembrane</keyword>
<accession>A0A212RT32</accession>
<keyword evidence="3" id="KW-1185">Reference proteome</keyword>
<dbReference type="EMBL" id="FYEH01000014">
    <property type="protein sequence ID" value="SNB75824.1"/>
    <property type="molecule type" value="Genomic_DNA"/>
</dbReference>
<name>A0A212RT32_9PROT</name>
<dbReference type="RefSeq" id="WP_088562530.1">
    <property type="nucleotide sequence ID" value="NZ_FYEH01000014.1"/>
</dbReference>
<feature type="transmembrane region" description="Helical" evidence="1">
    <location>
        <begin position="83"/>
        <end position="112"/>
    </location>
</feature>
<evidence type="ECO:0000313" key="3">
    <source>
        <dbReference type="Proteomes" id="UP000197065"/>
    </source>
</evidence>
<gene>
    <name evidence="2" type="ORF">SAMN07250955_11417</name>
</gene>
<evidence type="ECO:0000256" key="1">
    <source>
        <dbReference type="SAM" id="Phobius"/>
    </source>
</evidence>
<dbReference type="Proteomes" id="UP000197065">
    <property type="component" value="Unassembled WGS sequence"/>
</dbReference>
<proteinExistence type="predicted"/>